<evidence type="ECO:0000313" key="4">
    <source>
        <dbReference type="EMBL" id="SEK78234.1"/>
    </source>
</evidence>
<keyword evidence="1" id="KW-1133">Transmembrane helix</keyword>
<feature type="transmembrane region" description="Helical" evidence="1">
    <location>
        <begin position="79"/>
        <end position="101"/>
    </location>
</feature>
<organism evidence="4 5">
    <name type="scientific">Parapedobacter koreensis</name>
    <dbReference type="NCBI Taxonomy" id="332977"/>
    <lineage>
        <taxon>Bacteria</taxon>
        <taxon>Pseudomonadati</taxon>
        <taxon>Bacteroidota</taxon>
        <taxon>Sphingobacteriia</taxon>
        <taxon>Sphingobacteriales</taxon>
        <taxon>Sphingobacteriaceae</taxon>
        <taxon>Parapedobacter</taxon>
    </lineage>
</organism>
<gene>
    <name evidence="4" type="ORF">SAMN05421740_102679</name>
</gene>
<dbReference type="GO" id="GO:0016989">
    <property type="term" value="F:sigma factor antagonist activity"/>
    <property type="evidence" value="ECO:0007669"/>
    <property type="project" value="TreeGrafter"/>
</dbReference>
<protein>
    <submittedName>
        <fullName evidence="4">FecR family protein</fullName>
    </submittedName>
</protein>
<keyword evidence="1" id="KW-0812">Transmembrane</keyword>
<reference evidence="5" key="1">
    <citation type="submission" date="2016-10" db="EMBL/GenBank/DDBJ databases">
        <authorList>
            <person name="Varghese N."/>
            <person name="Submissions S."/>
        </authorList>
    </citation>
    <scope>NUCLEOTIDE SEQUENCE [LARGE SCALE GENOMIC DNA]</scope>
    <source>
        <strain evidence="5">Jip14</strain>
    </source>
</reference>
<dbReference type="Gene3D" id="2.60.120.1440">
    <property type="match status" value="1"/>
</dbReference>
<feature type="domain" description="Protein FecR C-terminal" evidence="3">
    <location>
        <begin position="256"/>
        <end position="323"/>
    </location>
</feature>
<dbReference type="Pfam" id="PF04773">
    <property type="entry name" value="FecR"/>
    <property type="match status" value="1"/>
</dbReference>
<dbReference type="Pfam" id="PF16344">
    <property type="entry name" value="FecR_C"/>
    <property type="match status" value="1"/>
</dbReference>
<evidence type="ECO:0000313" key="5">
    <source>
        <dbReference type="Proteomes" id="UP000198916"/>
    </source>
</evidence>
<dbReference type="InterPro" id="IPR032508">
    <property type="entry name" value="FecR_C"/>
</dbReference>
<dbReference type="Proteomes" id="UP000198916">
    <property type="component" value="Unassembled WGS sequence"/>
</dbReference>
<evidence type="ECO:0000259" key="3">
    <source>
        <dbReference type="Pfam" id="PF16344"/>
    </source>
</evidence>
<dbReference type="PIRSF" id="PIRSF018266">
    <property type="entry name" value="FecR"/>
    <property type="match status" value="1"/>
</dbReference>
<name>A0A1H7JV57_9SPHI</name>
<dbReference type="InterPro" id="IPR012373">
    <property type="entry name" value="Ferrdict_sens_TM"/>
</dbReference>
<evidence type="ECO:0000259" key="2">
    <source>
        <dbReference type="Pfam" id="PF04773"/>
    </source>
</evidence>
<dbReference type="InterPro" id="IPR006860">
    <property type="entry name" value="FecR"/>
</dbReference>
<dbReference type="OrthoDB" id="1099916at2"/>
<dbReference type="PANTHER" id="PTHR30273:SF2">
    <property type="entry name" value="PROTEIN FECR"/>
    <property type="match status" value="1"/>
</dbReference>
<dbReference type="STRING" id="332977.SAMN05421740_102679"/>
<dbReference type="AlphaFoldDB" id="A0A1H7JV57"/>
<evidence type="ECO:0000256" key="1">
    <source>
        <dbReference type="SAM" id="Phobius"/>
    </source>
</evidence>
<accession>A0A1H7JV57</accession>
<dbReference type="EMBL" id="FNZR01000002">
    <property type="protein sequence ID" value="SEK78234.1"/>
    <property type="molecule type" value="Genomic_DNA"/>
</dbReference>
<sequence length="325" mass="36923">MEIDHRLLEKYWSGRCTPEERTAVEAWMAEDTPDREYELHAPNGEEALKTQLWQGIQGERSSKQEEPEKKPAESYHRRLHHWLMPIGIAASLLIVTSLYLFKWSSITEHPGLSIAEYREIAVPYGRKMQVTLPDSTTVYLNAGSTLKYPVRFDGSRRHVLLEGEGFFEVTKNPEQPFIVETPYAAARVLGTRFNMRSRAPDQSSLTVEEGKVQFTAAGVADTLTLIANEQGIYNGKAMEQLAVNSRNYTAWKSGEIIFNGISLAEALPELERWYDVRITLQNPGLADYRVKASFMNASLSSVLHDLAFSMNINYTVKNKEVILYQ</sequence>
<dbReference type="PANTHER" id="PTHR30273">
    <property type="entry name" value="PERIPLASMIC SIGNAL SENSOR AND SIGMA FACTOR ACTIVATOR FECR-RELATED"/>
    <property type="match status" value="1"/>
</dbReference>
<proteinExistence type="predicted"/>
<dbReference type="RefSeq" id="WP_090604052.1">
    <property type="nucleotide sequence ID" value="NZ_FNZR01000002.1"/>
</dbReference>
<dbReference type="Gene3D" id="3.55.50.30">
    <property type="match status" value="1"/>
</dbReference>
<feature type="domain" description="FecR protein" evidence="2">
    <location>
        <begin position="120"/>
        <end position="213"/>
    </location>
</feature>
<keyword evidence="5" id="KW-1185">Reference proteome</keyword>
<keyword evidence="1" id="KW-0472">Membrane</keyword>